<evidence type="ECO:0000256" key="2">
    <source>
        <dbReference type="ARBA" id="ARBA00022679"/>
    </source>
</evidence>
<protein>
    <submittedName>
        <fullName evidence="6">Glycosyltransferase involved in cell wall bisynthesis</fullName>
    </submittedName>
</protein>
<dbReference type="Pfam" id="PF00534">
    <property type="entry name" value="Glycos_transf_1"/>
    <property type="match status" value="1"/>
</dbReference>
<dbReference type="AlphaFoldDB" id="A0A1T4W358"/>
<dbReference type="PANTHER" id="PTHR12526">
    <property type="entry name" value="GLYCOSYLTRANSFERASE"/>
    <property type="match status" value="1"/>
</dbReference>
<dbReference type="STRING" id="1121449.SAMN02745704_00167"/>
<gene>
    <name evidence="6" type="ORF">SAMN02745704_00167</name>
</gene>
<dbReference type="PANTHER" id="PTHR12526:SF629">
    <property type="entry name" value="TEICHURONIC ACID BIOSYNTHESIS GLYCOSYLTRANSFERASE TUAH-RELATED"/>
    <property type="match status" value="1"/>
</dbReference>
<keyword evidence="3" id="KW-0472">Membrane</keyword>
<dbReference type="CDD" id="cd03794">
    <property type="entry name" value="GT4_WbuB-like"/>
    <property type="match status" value="1"/>
</dbReference>
<sequence length="592" mass="67502">MVSKRRTGEEPEAERSSLGCGRRVCMFVFNNFTHDSRVLKEAKTLTEQGYDVRVVAFKDKTTASREIVEGFRVIRVVLDPPHLRMLARLRRRGSTSFLAAFANLLTSFWNFFLSGFSKIVRLVSHAMSTMFSFLKVAIARIAAVLRWVVLKFLYLAFGAGVNFVGSLLFVLRLAVGRGGAGDAFVMQSALRGQTSKLYWHRLTTAFSRAGIALQRRVNRYCKTLRGRLEGGIVLCKRVVQRRYAQIRQWRVRRGNQFQNWSYEHIKQFVLRYHRPLCFQNFYANGMQAVADEPADIYQAHDLNTLPVAWWLARKHKAKLVYDSHELYLNRNRTKPRGRINDFLLASMEKFLIRRCHAAITVNDTIAKELAVRYRIPTPHVIMNAPLSKSTEAAVESEALRRELGIPQQRFLILYCGGITFNRGLEKVIQSMALLPDCHLVFMGYGTAEYTESLLRIAEEHGVHERFDFFGPVPSDMVTTYASCADLGIAPIENVCLSYYYCSPNKVFEYLNAGLPVVASDFPEMRRVIEEFSVGGVFDPENPSDIARAITDIKENPEAARQMRANTVNAAGKFHWGNEAEKLLNIYKGLYVN</sequence>
<proteinExistence type="predicted"/>
<organism evidence="6 7">
    <name type="scientific">Paucidesulfovibrio gracilis DSM 16080</name>
    <dbReference type="NCBI Taxonomy" id="1121449"/>
    <lineage>
        <taxon>Bacteria</taxon>
        <taxon>Pseudomonadati</taxon>
        <taxon>Thermodesulfobacteriota</taxon>
        <taxon>Desulfovibrionia</taxon>
        <taxon>Desulfovibrionales</taxon>
        <taxon>Desulfovibrionaceae</taxon>
        <taxon>Paucidesulfovibrio</taxon>
    </lineage>
</organism>
<dbReference type="InterPro" id="IPR028098">
    <property type="entry name" value="Glyco_trans_4-like_N"/>
</dbReference>
<keyword evidence="2 6" id="KW-0808">Transferase</keyword>
<dbReference type="Gene3D" id="3.40.50.2000">
    <property type="entry name" value="Glycogen Phosphorylase B"/>
    <property type="match status" value="2"/>
</dbReference>
<feature type="transmembrane region" description="Helical" evidence="3">
    <location>
        <begin position="95"/>
        <end position="116"/>
    </location>
</feature>
<dbReference type="Proteomes" id="UP000190027">
    <property type="component" value="Unassembled WGS sequence"/>
</dbReference>
<dbReference type="InterPro" id="IPR001296">
    <property type="entry name" value="Glyco_trans_1"/>
</dbReference>
<feature type="domain" description="Glycosyl transferase family 1" evidence="4">
    <location>
        <begin position="397"/>
        <end position="566"/>
    </location>
</feature>
<feature type="domain" description="Glycosyltransferase subfamily 4-like N-terminal" evidence="5">
    <location>
        <begin position="259"/>
        <end position="383"/>
    </location>
</feature>
<keyword evidence="1" id="KW-0328">Glycosyltransferase</keyword>
<dbReference type="Pfam" id="PF13439">
    <property type="entry name" value="Glyco_transf_4"/>
    <property type="match status" value="1"/>
</dbReference>
<keyword evidence="3" id="KW-0812">Transmembrane</keyword>
<dbReference type="EMBL" id="FUYC01000001">
    <property type="protein sequence ID" value="SKA71579.1"/>
    <property type="molecule type" value="Genomic_DNA"/>
</dbReference>
<evidence type="ECO:0000313" key="6">
    <source>
        <dbReference type="EMBL" id="SKA71579.1"/>
    </source>
</evidence>
<keyword evidence="7" id="KW-1185">Reference proteome</keyword>
<evidence type="ECO:0000256" key="3">
    <source>
        <dbReference type="SAM" id="Phobius"/>
    </source>
</evidence>
<evidence type="ECO:0000313" key="7">
    <source>
        <dbReference type="Proteomes" id="UP000190027"/>
    </source>
</evidence>
<dbReference type="GO" id="GO:0016757">
    <property type="term" value="F:glycosyltransferase activity"/>
    <property type="evidence" value="ECO:0007669"/>
    <property type="project" value="UniProtKB-KW"/>
</dbReference>
<feature type="transmembrane region" description="Helical" evidence="3">
    <location>
        <begin position="122"/>
        <end position="145"/>
    </location>
</feature>
<evidence type="ECO:0000259" key="4">
    <source>
        <dbReference type="Pfam" id="PF00534"/>
    </source>
</evidence>
<evidence type="ECO:0000256" key="1">
    <source>
        <dbReference type="ARBA" id="ARBA00022676"/>
    </source>
</evidence>
<dbReference type="SUPFAM" id="SSF53756">
    <property type="entry name" value="UDP-Glycosyltransferase/glycogen phosphorylase"/>
    <property type="match status" value="1"/>
</dbReference>
<reference evidence="6 7" key="1">
    <citation type="submission" date="2017-02" db="EMBL/GenBank/DDBJ databases">
        <authorList>
            <person name="Peterson S.W."/>
        </authorList>
    </citation>
    <scope>NUCLEOTIDE SEQUENCE [LARGE SCALE GENOMIC DNA]</scope>
    <source>
        <strain evidence="6 7">DSM 16080</strain>
    </source>
</reference>
<evidence type="ECO:0000259" key="5">
    <source>
        <dbReference type="Pfam" id="PF13439"/>
    </source>
</evidence>
<accession>A0A1T4W358</accession>
<keyword evidence="3" id="KW-1133">Transmembrane helix</keyword>
<name>A0A1T4W358_9BACT</name>
<feature type="transmembrane region" description="Helical" evidence="3">
    <location>
        <begin position="152"/>
        <end position="175"/>
    </location>
</feature>